<proteinExistence type="predicted"/>
<organism evidence="1 2">
    <name type="scientific">Sulfurimicrobium lacus</name>
    <dbReference type="NCBI Taxonomy" id="2715678"/>
    <lineage>
        <taxon>Bacteria</taxon>
        <taxon>Pseudomonadati</taxon>
        <taxon>Pseudomonadota</taxon>
        <taxon>Betaproteobacteria</taxon>
        <taxon>Nitrosomonadales</taxon>
        <taxon>Sulfuricellaceae</taxon>
        <taxon>Sulfurimicrobium</taxon>
    </lineage>
</organism>
<evidence type="ECO:0000313" key="1">
    <source>
        <dbReference type="EMBL" id="BCB26756.1"/>
    </source>
</evidence>
<dbReference type="AlphaFoldDB" id="A0A6F8VCL7"/>
<gene>
    <name evidence="1" type="ORF">SKTS_16420</name>
</gene>
<protein>
    <submittedName>
        <fullName evidence="1">Uncharacterized protein</fullName>
    </submittedName>
</protein>
<dbReference type="EMBL" id="AP022853">
    <property type="protein sequence ID" value="BCB26756.1"/>
    <property type="molecule type" value="Genomic_DNA"/>
</dbReference>
<reference evidence="2" key="1">
    <citation type="submission" date="2020-03" db="EMBL/GenBank/DDBJ databases">
        <title>Complete genome sequence of sulfur-oxidizing bacterium skT11.</title>
        <authorList>
            <person name="Kanda M."/>
            <person name="Kojima H."/>
            <person name="Fukui M."/>
        </authorList>
    </citation>
    <scope>NUCLEOTIDE SEQUENCE [LARGE SCALE GENOMIC DNA]</scope>
    <source>
        <strain evidence="2">skT11</strain>
    </source>
</reference>
<dbReference type="Proteomes" id="UP000502260">
    <property type="component" value="Chromosome"/>
</dbReference>
<dbReference type="KEGG" id="slac:SKTS_16420"/>
<name>A0A6F8VCL7_9PROT</name>
<sequence length="61" mass="7065">MGKEDMIRQILKGLESDFHSMSPAELERELKSESTRLSEITYSEVEELYYKVNPSVSLLQV</sequence>
<evidence type="ECO:0000313" key="2">
    <source>
        <dbReference type="Proteomes" id="UP000502260"/>
    </source>
</evidence>
<keyword evidence="2" id="KW-1185">Reference proteome</keyword>
<accession>A0A6F8VCL7</accession>